<evidence type="ECO:0000313" key="6">
    <source>
        <dbReference type="WBParaSite" id="Pan_g1191.t1"/>
    </source>
</evidence>
<dbReference type="GO" id="GO:0005509">
    <property type="term" value="F:calcium ion binding"/>
    <property type="evidence" value="ECO:0007669"/>
    <property type="project" value="InterPro"/>
</dbReference>
<dbReference type="WBParaSite" id="Pan_g1191.t1">
    <property type="protein sequence ID" value="Pan_g1191.t1"/>
    <property type="gene ID" value="Pan_g1191"/>
</dbReference>
<dbReference type="PROSITE" id="PS50222">
    <property type="entry name" value="EF_HAND_2"/>
    <property type="match status" value="2"/>
</dbReference>
<keyword evidence="2" id="KW-0106">Calcium</keyword>
<reference evidence="6" key="2">
    <citation type="submission" date="2020-10" db="UniProtKB">
        <authorList>
            <consortium name="WormBaseParasite"/>
        </authorList>
    </citation>
    <scope>IDENTIFICATION</scope>
</reference>
<sequence>MPSKSRAARRRERRTHNPANIPKVVSSATAELEEAFKLIDIDNDGFIDASDLCEMFAFLGETVSDDVIDVMMKDAPNPLNIKAFVLMFSKKFDDVSINLEECAIEAFECFDEDNSGFISVDKFRELMTADGEDALTDEQVISELLKASF</sequence>
<reference evidence="5" key="1">
    <citation type="journal article" date="2013" name="Genetics">
        <title>The draft genome and transcriptome of Panagrellus redivivus are shaped by the harsh demands of a free-living lifestyle.</title>
        <authorList>
            <person name="Srinivasan J."/>
            <person name="Dillman A.R."/>
            <person name="Macchietto M.G."/>
            <person name="Heikkinen L."/>
            <person name="Lakso M."/>
            <person name="Fracchia K.M."/>
            <person name="Antoshechkin I."/>
            <person name="Mortazavi A."/>
            <person name="Wong G."/>
            <person name="Sternberg P.W."/>
        </authorList>
    </citation>
    <scope>NUCLEOTIDE SEQUENCE [LARGE SCALE GENOMIC DNA]</scope>
    <source>
        <strain evidence="5">MT8872</strain>
    </source>
</reference>
<protein>
    <submittedName>
        <fullName evidence="6">Calmodulin</fullName>
    </submittedName>
</protein>
<dbReference type="InterPro" id="IPR050403">
    <property type="entry name" value="Myosin_RLC"/>
</dbReference>
<dbReference type="Proteomes" id="UP000492821">
    <property type="component" value="Unassembled WGS sequence"/>
</dbReference>
<dbReference type="PANTHER" id="PTHR23049">
    <property type="entry name" value="MYOSIN REGULATORY LIGHT CHAIN 2"/>
    <property type="match status" value="1"/>
</dbReference>
<dbReference type="InterPro" id="IPR018247">
    <property type="entry name" value="EF_Hand_1_Ca_BS"/>
</dbReference>
<dbReference type="Pfam" id="PF00036">
    <property type="entry name" value="EF-hand_1"/>
    <property type="match status" value="1"/>
</dbReference>
<dbReference type="SUPFAM" id="SSF47473">
    <property type="entry name" value="EF-hand"/>
    <property type="match status" value="1"/>
</dbReference>
<dbReference type="InterPro" id="IPR011992">
    <property type="entry name" value="EF-hand-dom_pair"/>
</dbReference>
<dbReference type="PROSITE" id="PS00018">
    <property type="entry name" value="EF_HAND_1"/>
    <property type="match status" value="1"/>
</dbReference>
<accession>A0A7E4USC8</accession>
<evidence type="ECO:0000313" key="5">
    <source>
        <dbReference type="Proteomes" id="UP000492821"/>
    </source>
</evidence>
<feature type="domain" description="EF-hand" evidence="4">
    <location>
        <begin position="27"/>
        <end position="62"/>
    </location>
</feature>
<feature type="region of interest" description="Disordered" evidence="3">
    <location>
        <begin position="1"/>
        <end position="20"/>
    </location>
</feature>
<evidence type="ECO:0000256" key="2">
    <source>
        <dbReference type="ARBA" id="ARBA00022837"/>
    </source>
</evidence>
<dbReference type="Gene3D" id="1.10.238.10">
    <property type="entry name" value="EF-hand"/>
    <property type="match status" value="2"/>
</dbReference>
<keyword evidence="1" id="KW-0677">Repeat</keyword>
<proteinExistence type="predicted"/>
<organism evidence="5 6">
    <name type="scientific">Panagrellus redivivus</name>
    <name type="common">Microworm</name>
    <dbReference type="NCBI Taxonomy" id="6233"/>
    <lineage>
        <taxon>Eukaryota</taxon>
        <taxon>Metazoa</taxon>
        <taxon>Ecdysozoa</taxon>
        <taxon>Nematoda</taxon>
        <taxon>Chromadorea</taxon>
        <taxon>Rhabditida</taxon>
        <taxon>Tylenchina</taxon>
        <taxon>Panagrolaimomorpha</taxon>
        <taxon>Panagrolaimoidea</taxon>
        <taxon>Panagrolaimidae</taxon>
        <taxon>Panagrellus</taxon>
    </lineage>
</organism>
<dbReference type="AlphaFoldDB" id="A0A7E4USC8"/>
<feature type="compositionally biased region" description="Basic residues" evidence="3">
    <location>
        <begin position="1"/>
        <end position="16"/>
    </location>
</feature>
<dbReference type="InterPro" id="IPR002048">
    <property type="entry name" value="EF_hand_dom"/>
</dbReference>
<evidence type="ECO:0000256" key="3">
    <source>
        <dbReference type="SAM" id="MobiDB-lite"/>
    </source>
</evidence>
<feature type="domain" description="EF-hand" evidence="4">
    <location>
        <begin position="98"/>
        <end position="133"/>
    </location>
</feature>
<keyword evidence="5" id="KW-1185">Reference proteome</keyword>
<name>A0A7E4USC8_PANRE</name>
<evidence type="ECO:0000256" key="1">
    <source>
        <dbReference type="ARBA" id="ARBA00022737"/>
    </source>
</evidence>
<evidence type="ECO:0000259" key="4">
    <source>
        <dbReference type="PROSITE" id="PS50222"/>
    </source>
</evidence>
<dbReference type="SMART" id="SM00054">
    <property type="entry name" value="EFh"/>
    <property type="match status" value="2"/>
</dbReference>
<dbReference type="Pfam" id="PF13499">
    <property type="entry name" value="EF-hand_7"/>
    <property type="match status" value="1"/>
</dbReference>